<accession>A0A165M460</accession>
<organism evidence="2 3">
    <name type="scientific">Daedalea quercina L-15889</name>
    <dbReference type="NCBI Taxonomy" id="1314783"/>
    <lineage>
        <taxon>Eukaryota</taxon>
        <taxon>Fungi</taxon>
        <taxon>Dikarya</taxon>
        <taxon>Basidiomycota</taxon>
        <taxon>Agaricomycotina</taxon>
        <taxon>Agaricomycetes</taxon>
        <taxon>Polyporales</taxon>
        <taxon>Fomitopsis</taxon>
    </lineage>
</organism>
<sequence length="82" mass="9111">MRKLTTLKTPASFSLHASFANCTSLPASGVSIAADWPPDVEMSESAALESEESSDEREDLRPRRRLQQFHPWASPPTRGPSW</sequence>
<evidence type="ECO:0000256" key="1">
    <source>
        <dbReference type="SAM" id="MobiDB-lite"/>
    </source>
</evidence>
<evidence type="ECO:0000313" key="2">
    <source>
        <dbReference type="EMBL" id="KZT65209.1"/>
    </source>
</evidence>
<name>A0A165M460_9APHY</name>
<keyword evidence="3" id="KW-1185">Reference proteome</keyword>
<feature type="region of interest" description="Disordered" evidence="1">
    <location>
        <begin position="42"/>
        <end position="82"/>
    </location>
</feature>
<dbReference type="EMBL" id="KV429110">
    <property type="protein sequence ID" value="KZT65209.1"/>
    <property type="molecule type" value="Genomic_DNA"/>
</dbReference>
<proteinExistence type="predicted"/>
<gene>
    <name evidence="2" type="ORF">DAEQUDRAFT_541958</name>
</gene>
<evidence type="ECO:0000313" key="3">
    <source>
        <dbReference type="Proteomes" id="UP000076727"/>
    </source>
</evidence>
<reference evidence="2 3" key="1">
    <citation type="journal article" date="2016" name="Mol. Biol. Evol.">
        <title>Comparative Genomics of Early-Diverging Mushroom-Forming Fungi Provides Insights into the Origins of Lignocellulose Decay Capabilities.</title>
        <authorList>
            <person name="Nagy L.G."/>
            <person name="Riley R."/>
            <person name="Tritt A."/>
            <person name="Adam C."/>
            <person name="Daum C."/>
            <person name="Floudas D."/>
            <person name="Sun H."/>
            <person name="Yadav J.S."/>
            <person name="Pangilinan J."/>
            <person name="Larsson K.H."/>
            <person name="Matsuura K."/>
            <person name="Barry K."/>
            <person name="Labutti K."/>
            <person name="Kuo R."/>
            <person name="Ohm R.A."/>
            <person name="Bhattacharya S.S."/>
            <person name="Shirouzu T."/>
            <person name="Yoshinaga Y."/>
            <person name="Martin F.M."/>
            <person name="Grigoriev I.V."/>
            <person name="Hibbett D.S."/>
        </authorList>
    </citation>
    <scope>NUCLEOTIDE SEQUENCE [LARGE SCALE GENOMIC DNA]</scope>
    <source>
        <strain evidence="2 3">L-15889</strain>
    </source>
</reference>
<feature type="compositionally biased region" description="Pro residues" evidence="1">
    <location>
        <begin position="73"/>
        <end position="82"/>
    </location>
</feature>
<protein>
    <submittedName>
        <fullName evidence="2">Uncharacterized protein</fullName>
    </submittedName>
</protein>
<dbReference type="Proteomes" id="UP000076727">
    <property type="component" value="Unassembled WGS sequence"/>
</dbReference>
<dbReference type="AlphaFoldDB" id="A0A165M460"/>